<dbReference type="Gene3D" id="3.30.1340.10">
    <property type="entry name" value="HPr-like"/>
    <property type="match status" value="1"/>
</dbReference>
<dbReference type="InterPro" id="IPR050399">
    <property type="entry name" value="HPr"/>
</dbReference>
<dbReference type="PROSITE" id="PS51350">
    <property type="entry name" value="PTS_HPR_DOM"/>
    <property type="match status" value="1"/>
</dbReference>
<dbReference type="GO" id="GO:0009401">
    <property type="term" value="P:phosphoenolpyruvate-dependent sugar phosphotransferase system"/>
    <property type="evidence" value="ECO:0007669"/>
    <property type="project" value="UniProtKB-KW"/>
</dbReference>
<feature type="domain" description="HPr" evidence="4">
    <location>
        <begin position="1"/>
        <end position="89"/>
    </location>
</feature>
<sequence>MIVVEGVLQNKTGFHIRPAQLFMEKANEFKANIMVRNQEGLEADGKSILGLMTMGFEYGSKIVIEASGDDEETAVKALLDLVNNKFGEE</sequence>
<dbReference type="SUPFAM" id="SSF55594">
    <property type="entry name" value="HPr-like"/>
    <property type="match status" value="1"/>
</dbReference>
<dbReference type="InterPro" id="IPR035895">
    <property type="entry name" value="HPr-like_sf"/>
</dbReference>
<comment type="subcellular location">
    <subcellularLocation>
        <location evidence="1">Cytoplasm</location>
    </subcellularLocation>
</comment>
<dbReference type="RefSeq" id="WP_021167871.1">
    <property type="nucleotide sequence ID" value="NZ_CTRP01000012.1"/>
</dbReference>
<name>A0A0U1L1M4_9FIRM</name>
<gene>
    <name evidence="5" type="ORF">SpAn4DRAFT_2295</name>
</gene>
<accession>A0A0U1L1M4</accession>
<keyword evidence="3" id="KW-0598">Phosphotransferase system</keyword>
<dbReference type="Proteomes" id="UP000049855">
    <property type="component" value="Unassembled WGS sequence"/>
</dbReference>
<reference evidence="6" key="1">
    <citation type="submission" date="2015-03" db="EMBL/GenBank/DDBJ databases">
        <authorList>
            <person name="Nijsse Bart"/>
        </authorList>
    </citation>
    <scope>NUCLEOTIDE SEQUENCE [LARGE SCALE GENOMIC DNA]</scope>
</reference>
<dbReference type="Pfam" id="PF00381">
    <property type="entry name" value="PTS-HPr"/>
    <property type="match status" value="1"/>
</dbReference>
<protein>
    <submittedName>
        <fullName evidence="5">Phosphotransferase system, phosphocarrier protein HPr</fullName>
    </submittedName>
</protein>
<evidence type="ECO:0000256" key="2">
    <source>
        <dbReference type="ARBA" id="ARBA00022490"/>
    </source>
</evidence>
<dbReference type="NCBIfam" id="TIGR01003">
    <property type="entry name" value="PTS_HPr_family"/>
    <property type="match status" value="1"/>
</dbReference>
<evidence type="ECO:0000313" key="6">
    <source>
        <dbReference type="Proteomes" id="UP000049855"/>
    </source>
</evidence>
<dbReference type="GO" id="GO:0005737">
    <property type="term" value="C:cytoplasm"/>
    <property type="evidence" value="ECO:0007669"/>
    <property type="project" value="UniProtKB-SubCell"/>
</dbReference>
<keyword evidence="2" id="KW-0963">Cytoplasm</keyword>
<proteinExistence type="predicted"/>
<keyword evidence="6" id="KW-1185">Reference proteome</keyword>
<dbReference type="PRINTS" id="PR00107">
    <property type="entry name" value="PHOSPHOCPHPR"/>
</dbReference>
<dbReference type="EMBL" id="CTRP01000012">
    <property type="protein sequence ID" value="CQR73063.1"/>
    <property type="molecule type" value="Genomic_DNA"/>
</dbReference>
<dbReference type="InterPro" id="IPR000032">
    <property type="entry name" value="HPr-like"/>
</dbReference>
<dbReference type="PANTHER" id="PTHR33705">
    <property type="entry name" value="PHOSPHOCARRIER PROTEIN HPR"/>
    <property type="match status" value="1"/>
</dbReference>
<evidence type="ECO:0000259" key="4">
    <source>
        <dbReference type="PROSITE" id="PS51350"/>
    </source>
</evidence>
<dbReference type="GO" id="GO:0016740">
    <property type="term" value="F:transferase activity"/>
    <property type="evidence" value="ECO:0007669"/>
    <property type="project" value="UniProtKB-KW"/>
</dbReference>
<evidence type="ECO:0000256" key="1">
    <source>
        <dbReference type="ARBA" id="ARBA00004496"/>
    </source>
</evidence>
<organism evidence="5 6">
    <name type="scientific">Sporomusa ovata</name>
    <dbReference type="NCBI Taxonomy" id="2378"/>
    <lineage>
        <taxon>Bacteria</taxon>
        <taxon>Bacillati</taxon>
        <taxon>Bacillota</taxon>
        <taxon>Negativicutes</taxon>
        <taxon>Selenomonadales</taxon>
        <taxon>Sporomusaceae</taxon>
        <taxon>Sporomusa</taxon>
    </lineage>
</organism>
<dbReference type="PANTHER" id="PTHR33705:SF2">
    <property type="entry name" value="PHOSPHOCARRIER PROTEIN NPR"/>
    <property type="match status" value="1"/>
</dbReference>
<evidence type="ECO:0000313" key="5">
    <source>
        <dbReference type="EMBL" id="CQR73063.1"/>
    </source>
</evidence>
<keyword evidence="5" id="KW-0808">Transferase</keyword>
<evidence type="ECO:0000256" key="3">
    <source>
        <dbReference type="ARBA" id="ARBA00022683"/>
    </source>
</evidence>
<dbReference type="AlphaFoldDB" id="A0A0U1L1M4"/>